<name>A0A4V5TK78_9BACL</name>
<feature type="DNA-binding region" description="OmpR/PhoB-type" evidence="4">
    <location>
        <begin position="124"/>
        <end position="227"/>
    </location>
</feature>
<dbReference type="RefSeq" id="WP_137030446.1">
    <property type="nucleotide sequence ID" value="NZ_SZNK01000001.1"/>
</dbReference>
<dbReference type="InterPro" id="IPR016032">
    <property type="entry name" value="Sig_transdc_resp-reg_C-effctor"/>
</dbReference>
<evidence type="ECO:0000256" key="1">
    <source>
        <dbReference type="ARBA" id="ARBA00023015"/>
    </source>
</evidence>
<keyword evidence="3" id="KW-0804">Transcription</keyword>
<dbReference type="EMBL" id="SZNK01000001">
    <property type="protein sequence ID" value="TKI56983.1"/>
    <property type="molecule type" value="Genomic_DNA"/>
</dbReference>
<dbReference type="SUPFAM" id="SSF46894">
    <property type="entry name" value="C-terminal effector domain of the bipartite response regulators"/>
    <property type="match status" value="1"/>
</dbReference>
<dbReference type="Pfam" id="PF00486">
    <property type="entry name" value="Trans_reg_C"/>
    <property type="match status" value="1"/>
</dbReference>
<dbReference type="InterPro" id="IPR000253">
    <property type="entry name" value="FHA_dom"/>
</dbReference>
<evidence type="ECO:0000259" key="5">
    <source>
        <dbReference type="PROSITE" id="PS50006"/>
    </source>
</evidence>
<sequence>MIDNGAYLLVKKGDPSQIATRKYLTKDRCTIGRRGTRFQLDIAFSSPYISRMHAAFQRIGDDYKIIDLESKHGTEVNGTPLHFSSHILRHGDQISLSKGVAELVFLREVNRLDDTVELPFTQPKNSSLLPGLEIHLERREVRIDGTRLPLTGKDMDLLKLLYQKANKAVSFEEIMLTVWPERMLHEENVSDVGRVEVNALVYRLRKKLRNYGQQITTIPRYGYRLDTNSFSKPT</sequence>
<dbReference type="GO" id="GO:0000160">
    <property type="term" value="P:phosphorelay signal transduction system"/>
    <property type="evidence" value="ECO:0007669"/>
    <property type="project" value="InterPro"/>
</dbReference>
<dbReference type="GO" id="GO:0003677">
    <property type="term" value="F:DNA binding"/>
    <property type="evidence" value="ECO:0007669"/>
    <property type="project" value="UniProtKB-UniRule"/>
</dbReference>
<evidence type="ECO:0000256" key="3">
    <source>
        <dbReference type="ARBA" id="ARBA00023163"/>
    </source>
</evidence>
<dbReference type="SMART" id="SM00240">
    <property type="entry name" value="FHA"/>
    <property type="match status" value="1"/>
</dbReference>
<comment type="caution">
    <text evidence="7">The sequence shown here is derived from an EMBL/GenBank/DDBJ whole genome shotgun (WGS) entry which is preliminary data.</text>
</comment>
<dbReference type="SUPFAM" id="SSF49879">
    <property type="entry name" value="SMAD/FHA domain"/>
    <property type="match status" value="1"/>
</dbReference>
<dbReference type="CDD" id="cd00383">
    <property type="entry name" value="trans_reg_C"/>
    <property type="match status" value="1"/>
</dbReference>
<dbReference type="SMART" id="SM00862">
    <property type="entry name" value="Trans_reg_C"/>
    <property type="match status" value="1"/>
</dbReference>
<feature type="domain" description="FHA" evidence="5">
    <location>
        <begin position="29"/>
        <end position="81"/>
    </location>
</feature>
<feature type="domain" description="OmpR/PhoB-type" evidence="6">
    <location>
        <begin position="124"/>
        <end position="227"/>
    </location>
</feature>
<accession>A0A4V5TK78</accession>
<evidence type="ECO:0000256" key="2">
    <source>
        <dbReference type="ARBA" id="ARBA00023125"/>
    </source>
</evidence>
<evidence type="ECO:0000313" key="7">
    <source>
        <dbReference type="EMBL" id="TKI56983.1"/>
    </source>
</evidence>
<evidence type="ECO:0000313" key="8">
    <source>
        <dbReference type="Proteomes" id="UP000307841"/>
    </source>
</evidence>
<dbReference type="Gene3D" id="1.10.10.10">
    <property type="entry name" value="Winged helix-like DNA-binding domain superfamily/Winged helix DNA-binding domain"/>
    <property type="match status" value="1"/>
</dbReference>
<keyword evidence="2 4" id="KW-0238">DNA-binding</keyword>
<evidence type="ECO:0000256" key="4">
    <source>
        <dbReference type="PROSITE-ProRule" id="PRU01091"/>
    </source>
</evidence>
<proteinExistence type="predicted"/>
<dbReference type="PROSITE" id="PS50006">
    <property type="entry name" value="FHA_DOMAIN"/>
    <property type="match status" value="1"/>
</dbReference>
<protein>
    <submittedName>
        <fullName evidence="7">FHA domain-containing protein</fullName>
    </submittedName>
</protein>
<dbReference type="Proteomes" id="UP000307841">
    <property type="component" value="Unassembled WGS sequence"/>
</dbReference>
<dbReference type="OrthoDB" id="1683123at2"/>
<dbReference type="PROSITE" id="PS51755">
    <property type="entry name" value="OMPR_PHOB"/>
    <property type="match status" value="1"/>
</dbReference>
<gene>
    <name evidence="7" type="ORF">E8L90_16765</name>
</gene>
<dbReference type="Gene3D" id="2.60.200.20">
    <property type="match status" value="1"/>
</dbReference>
<dbReference type="InterPro" id="IPR008984">
    <property type="entry name" value="SMAD_FHA_dom_sf"/>
</dbReference>
<dbReference type="GO" id="GO:0006355">
    <property type="term" value="P:regulation of DNA-templated transcription"/>
    <property type="evidence" value="ECO:0007669"/>
    <property type="project" value="InterPro"/>
</dbReference>
<keyword evidence="1" id="KW-0805">Transcription regulation</keyword>
<dbReference type="Pfam" id="PF00498">
    <property type="entry name" value="FHA"/>
    <property type="match status" value="1"/>
</dbReference>
<reference evidence="7 8" key="1">
    <citation type="submission" date="2019-04" db="EMBL/GenBank/DDBJ databases">
        <title>Whole genome sequencing of Brevibacillus sp. TGS2-1.</title>
        <authorList>
            <person name="Choi A."/>
        </authorList>
    </citation>
    <scope>NUCLEOTIDE SEQUENCE [LARGE SCALE GENOMIC DNA]</scope>
    <source>
        <strain evidence="7 8">TGS2-1</strain>
    </source>
</reference>
<dbReference type="AlphaFoldDB" id="A0A4V5TK78"/>
<dbReference type="InterPro" id="IPR001867">
    <property type="entry name" value="OmpR/PhoB-type_DNA-bd"/>
</dbReference>
<organism evidence="7 8">
    <name type="scientific">Brevibacillus antibioticus</name>
    <dbReference type="NCBI Taxonomy" id="2570228"/>
    <lineage>
        <taxon>Bacteria</taxon>
        <taxon>Bacillati</taxon>
        <taxon>Bacillota</taxon>
        <taxon>Bacilli</taxon>
        <taxon>Bacillales</taxon>
        <taxon>Paenibacillaceae</taxon>
        <taxon>Brevibacillus</taxon>
    </lineage>
</organism>
<evidence type="ECO:0000259" key="6">
    <source>
        <dbReference type="PROSITE" id="PS51755"/>
    </source>
</evidence>
<keyword evidence="8" id="KW-1185">Reference proteome</keyword>
<dbReference type="CDD" id="cd00060">
    <property type="entry name" value="FHA"/>
    <property type="match status" value="1"/>
</dbReference>
<dbReference type="InterPro" id="IPR036388">
    <property type="entry name" value="WH-like_DNA-bd_sf"/>
</dbReference>